<dbReference type="PANTHER" id="PTHR30121">
    <property type="entry name" value="UNCHARACTERIZED PROTEIN YJGR-RELATED"/>
    <property type="match status" value="1"/>
</dbReference>
<dbReference type="RefSeq" id="WP_014099242.1">
    <property type="nucleotide sequence ID" value="NC_016024.1"/>
</dbReference>
<dbReference type="EMBL" id="CP002514">
    <property type="protein sequence ID" value="AEP11504.1"/>
    <property type="molecule type" value="Genomic_DNA"/>
</dbReference>
<evidence type="ECO:0000256" key="1">
    <source>
        <dbReference type="SAM" id="MobiDB-lite"/>
    </source>
</evidence>
<dbReference type="Proteomes" id="UP000006791">
    <property type="component" value="Chromosome 1"/>
</dbReference>
<evidence type="ECO:0008006" key="4">
    <source>
        <dbReference type="Google" id="ProtNLM"/>
    </source>
</evidence>
<dbReference type="OrthoDB" id="5240402at2"/>
<sequence length="580" mass="64352">MASENPQITHSDSPADAIGRASATEREPNTADRFSFWIRPSARLNPFDIVAAEHLEGSHTYGLVTNIRHVTDAAGHLSNFISNDFGELVEEPNTPRQGANVADVSVLSNDKEIYMPVQSEARVRFADEAGIHNALGIDSMAEKEQRERRRVRIPAGLIQMSNGSEAVAYLDVDYVLGPEAGHVNISGISGLATKTSYITFLIQSILQTVSAENIAVILLNVKYDDLLHIHEARTLTEDEESLWKKMGLRSETWQPDHVHYLLPWSQTTGRPNSFGESIPPHRTYAYDLKTTAPKLDLLLSHVPDPWDTLGALIGEVSQGLQSNEPKWREIETWQDLLSKPPLSENGTPKSFKNITASSVGRFLRLLGRAVQTRQSGVFVSDLERMKVETSGTSTLSTDMTTIEAGIGKIKGGHTYVVDIARLTDVEQTLVFGDVLRTVYALYSGETGLARKDKLPEKVIIFVDELNKYAPSRGEAANSPIVEQVLDIAERGRSFGIILFSAQQFLSAVHPRVTGNAATKVLGRTDSAEVNEGNYRFLDKDIKMHLTRLDKGELILSHPIYRQPVKIRFPRPPFQQGRVKK</sequence>
<name>G2LH04_CHLTF</name>
<proteinExistence type="predicted"/>
<dbReference type="Gene3D" id="3.40.50.300">
    <property type="entry name" value="P-loop containing nucleotide triphosphate hydrolases"/>
    <property type="match status" value="1"/>
</dbReference>
<feature type="compositionally biased region" description="Polar residues" evidence="1">
    <location>
        <begin position="1"/>
        <end position="12"/>
    </location>
</feature>
<dbReference type="InterPro" id="IPR051162">
    <property type="entry name" value="T4SS_component"/>
</dbReference>
<accession>G2LH04</accession>
<dbReference type="AlphaFoldDB" id="G2LH04"/>
<keyword evidence="3" id="KW-1185">Reference proteome</keyword>
<dbReference type="PANTHER" id="PTHR30121:SF6">
    <property type="entry name" value="SLR6007 PROTEIN"/>
    <property type="match status" value="1"/>
</dbReference>
<evidence type="ECO:0000313" key="2">
    <source>
        <dbReference type="EMBL" id="AEP11504.1"/>
    </source>
</evidence>
<protein>
    <recommendedName>
        <fullName evidence="4">ATPase</fullName>
    </recommendedName>
</protein>
<dbReference type="STRING" id="981222.Cabther_A0747"/>
<organism evidence="2 3">
    <name type="scientific">Chloracidobacterium thermophilum (strain B)</name>
    <dbReference type="NCBI Taxonomy" id="981222"/>
    <lineage>
        <taxon>Bacteria</taxon>
        <taxon>Pseudomonadati</taxon>
        <taxon>Acidobacteriota</taxon>
        <taxon>Terriglobia</taxon>
        <taxon>Terriglobales</taxon>
        <taxon>Acidobacteriaceae</taxon>
        <taxon>Chloracidobacterium</taxon>
    </lineage>
</organism>
<dbReference type="HOGENOM" id="CLU_031028_0_0_0"/>
<feature type="region of interest" description="Disordered" evidence="1">
    <location>
        <begin position="1"/>
        <end position="29"/>
    </location>
</feature>
<dbReference type="SUPFAM" id="SSF52540">
    <property type="entry name" value="P-loop containing nucleoside triphosphate hydrolases"/>
    <property type="match status" value="1"/>
</dbReference>
<dbReference type="InterPro" id="IPR027417">
    <property type="entry name" value="P-loop_NTPase"/>
</dbReference>
<evidence type="ECO:0000313" key="3">
    <source>
        <dbReference type="Proteomes" id="UP000006791"/>
    </source>
</evidence>
<dbReference type="KEGG" id="ctm:Cabther_A0747"/>
<reference evidence="2 3" key="1">
    <citation type="journal article" date="2012" name="Environ. Microbiol.">
        <title>Complete genome of Candidatus Chloracidobacterium thermophilum, a chlorophyll-based photoheterotroph belonging to the phylum Acidobacteria.</title>
        <authorList>
            <person name="Garcia Costas A.M."/>
            <person name="Liu Z."/>
            <person name="Tomsho L.P."/>
            <person name="Schuster S.C."/>
            <person name="Ward D.M."/>
            <person name="Bryant D.A."/>
        </authorList>
    </citation>
    <scope>NUCLEOTIDE SEQUENCE [LARGE SCALE GENOMIC DNA]</scope>
    <source>
        <strain evidence="2 3">B</strain>
    </source>
</reference>
<gene>
    <name evidence="2" type="ordered locus">Cabther_A0747</name>
</gene>